<keyword evidence="1" id="KW-0472">Membrane</keyword>
<name>A0A1D1YNT8_9ARAE</name>
<proteinExistence type="predicted"/>
<dbReference type="PROSITE" id="PS50181">
    <property type="entry name" value="FBOX"/>
    <property type="match status" value="1"/>
</dbReference>
<dbReference type="InterPro" id="IPR001810">
    <property type="entry name" value="F-box_dom"/>
</dbReference>
<feature type="domain" description="F-box" evidence="2">
    <location>
        <begin position="83"/>
        <end position="129"/>
    </location>
</feature>
<evidence type="ECO:0000259" key="2">
    <source>
        <dbReference type="PROSITE" id="PS50181"/>
    </source>
</evidence>
<dbReference type="AlphaFoldDB" id="A0A1D1YNT8"/>
<accession>A0A1D1YNT8</accession>
<dbReference type="PANTHER" id="PTHR33736">
    <property type="entry name" value="F-BOX PROTEIN-RELATED"/>
    <property type="match status" value="1"/>
</dbReference>
<dbReference type="InterPro" id="IPR045283">
    <property type="entry name" value="AT3G44326-like"/>
</dbReference>
<evidence type="ECO:0000256" key="1">
    <source>
        <dbReference type="SAM" id="Phobius"/>
    </source>
</evidence>
<dbReference type="EMBL" id="GDJX01011634">
    <property type="protein sequence ID" value="JAT56302.1"/>
    <property type="molecule type" value="Transcribed_RNA"/>
</dbReference>
<keyword evidence="1" id="KW-1133">Transmembrane helix</keyword>
<keyword evidence="1" id="KW-0812">Transmembrane</keyword>
<dbReference type="PANTHER" id="PTHR33736:SF15">
    <property type="entry name" value="F-BOX DOMAIN-CONTAINING PROTEIN"/>
    <property type="match status" value="1"/>
</dbReference>
<feature type="transmembrane region" description="Helical" evidence="1">
    <location>
        <begin position="407"/>
        <end position="425"/>
    </location>
</feature>
<dbReference type="Gene3D" id="1.20.1280.50">
    <property type="match status" value="1"/>
</dbReference>
<evidence type="ECO:0000313" key="3">
    <source>
        <dbReference type="EMBL" id="JAT56302.1"/>
    </source>
</evidence>
<dbReference type="SUPFAM" id="SSF81383">
    <property type="entry name" value="F-box domain"/>
    <property type="match status" value="1"/>
</dbReference>
<dbReference type="InterPro" id="IPR036047">
    <property type="entry name" value="F-box-like_dom_sf"/>
</dbReference>
<organism evidence="3">
    <name type="scientific">Anthurium amnicola</name>
    <dbReference type="NCBI Taxonomy" id="1678845"/>
    <lineage>
        <taxon>Eukaryota</taxon>
        <taxon>Viridiplantae</taxon>
        <taxon>Streptophyta</taxon>
        <taxon>Embryophyta</taxon>
        <taxon>Tracheophyta</taxon>
        <taxon>Spermatophyta</taxon>
        <taxon>Magnoliopsida</taxon>
        <taxon>Liliopsida</taxon>
        <taxon>Araceae</taxon>
        <taxon>Pothoideae</taxon>
        <taxon>Potheae</taxon>
        <taxon>Anthurium</taxon>
    </lineage>
</organism>
<gene>
    <name evidence="3" type="primary">At2g27310_2</name>
    <name evidence="3" type="ORF">g.40516</name>
</gene>
<dbReference type="Pfam" id="PF12937">
    <property type="entry name" value="F-box-like"/>
    <property type="match status" value="1"/>
</dbReference>
<reference evidence="3" key="1">
    <citation type="submission" date="2015-07" db="EMBL/GenBank/DDBJ databases">
        <title>Transcriptome Assembly of Anthurium amnicola.</title>
        <authorList>
            <person name="Suzuki J."/>
        </authorList>
    </citation>
    <scope>NUCLEOTIDE SEQUENCE</scope>
</reference>
<protein>
    <submittedName>
        <fullName evidence="3">F-box protein At2g27310</fullName>
    </submittedName>
</protein>
<sequence>MEEQYFLGESLPGRFHSCTQQALLHGIPPLVVFSPTARPYILKKEENYSRPTPTRNNNNISLMSQSERGGVTVGGGAAPSMAAHSLTGLSTDLLVEILSRVDAPTLASAACVSVDLHRAAEEDALWEELCHRTWPSTTGSSARELLSSMPGGYAKFYADSLPLLLYKPRRRGCSLRHDPTGTGLVVNSCDLVSFVDVYYREGCVLSRVIHATPLHGCSGTAAFLDCPLIKLEALAADGTGPMGSTPPSMALEPKEEGGVGVLNWGLEEDLRLSWVVLDARGGRAVNVSSGSPTAVQRDTPSKGDLVARFGCAVPAVCGVGDECVVITLRCLLSEAEDRVAFAGVELRVEDGEGACVGWRRSWAVLEMALSCRARTRSGRAAAEGYRAYVRGRRERKMMQGSVPAEKLCALSSLLLFLVGLLLMFLS</sequence>